<comment type="caution">
    <text evidence="1">The sequence shown here is derived from an EMBL/GenBank/DDBJ whole genome shotgun (WGS) entry which is preliminary data.</text>
</comment>
<dbReference type="EMBL" id="DXCX01000027">
    <property type="protein sequence ID" value="HIY72822.1"/>
    <property type="molecule type" value="Genomic_DNA"/>
</dbReference>
<proteinExistence type="predicted"/>
<dbReference type="AlphaFoldDB" id="A0A9D2CDB9"/>
<name>A0A9D2CDB9_9FIRM</name>
<protein>
    <submittedName>
        <fullName evidence="1">Uncharacterized protein</fullName>
    </submittedName>
</protein>
<evidence type="ECO:0000313" key="1">
    <source>
        <dbReference type="EMBL" id="HIY72822.1"/>
    </source>
</evidence>
<organism evidence="1 2">
    <name type="scientific">Candidatus Intestinimonas merdavium</name>
    <dbReference type="NCBI Taxonomy" id="2838622"/>
    <lineage>
        <taxon>Bacteria</taxon>
        <taxon>Bacillati</taxon>
        <taxon>Bacillota</taxon>
        <taxon>Clostridia</taxon>
        <taxon>Eubacteriales</taxon>
        <taxon>Intestinimonas</taxon>
    </lineage>
</organism>
<reference evidence="1" key="2">
    <citation type="submission" date="2021-04" db="EMBL/GenBank/DDBJ databases">
        <authorList>
            <person name="Gilroy R."/>
        </authorList>
    </citation>
    <scope>NUCLEOTIDE SEQUENCE</scope>
    <source>
        <strain evidence="1">CHK33-7979</strain>
    </source>
</reference>
<sequence length="291" mass="33316">MFGYVVPLRGELRVRELDAYQGIYCGLCHTLGHRYGFFPRLLLNYDFAFLAMVLAQPGETMRLERRRCVACPLRGKQVCPSRPGLDTAADESVILTYWKLRDSVADHGLFRGLPARILSLLLRPSYRKAVLRQPDFDRKTVRCLEELHELEKMRSPSLDRTADTFARILASAAPSTGETVRDRALGQMLYHVGRWIYLVDAWDDLKEDRDSGSYNPLLLRFPDGPEAHQEEVRLTLRHSLNLAISACNLTDAGPWNGVVMNILCLGLPMVEEAVFTGEWRRRKKENRENKL</sequence>
<dbReference type="Proteomes" id="UP000886824">
    <property type="component" value="Unassembled WGS sequence"/>
</dbReference>
<dbReference type="InterPro" id="IPR043740">
    <property type="entry name" value="DUF5685"/>
</dbReference>
<gene>
    <name evidence="1" type="ORF">H9826_02440</name>
</gene>
<reference evidence="1" key="1">
    <citation type="journal article" date="2021" name="PeerJ">
        <title>Extensive microbial diversity within the chicken gut microbiome revealed by metagenomics and culture.</title>
        <authorList>
            <person name="Gilroy R."/>
            <person name="Ravi A."/>
            <person name="Getino M."/>
            <person name="Pursley I."/>
            <person name="Horton D.L."/>
            <person name="Alikhan N.F."/>
            <person name="Baker D."/>
            <person name="Gharbi K."/>
            <person name="Hall N."/>
            <person name="Watson M."/>
            <person name="Adriaenssens E.M."/>
            <person name="Foster-Nyarko E."/>
            <person name="Jarju S."/>
            <person name="Secka A."/>
            <person name="Antonio M."/>
            <person name="Oren A."/>
            <person name="Chaudhuri R.R."/>
            <person name="La Ragione R."/>
            <person name="Hildebrand F."/>
            <person name="Pallen M.J."/>
        </authorList>
    </citation>
    <scope>NUCLEOTIDE SEQUENCE</scope>
    <source>
        <strain evidence="1">CHK33-7979</strain>
    </source>
</reference>
<evidence type="ECO:0000313" key="2">
    <source>
        <dbReference type="Proteomes" id="UP000886824"/>
    </source>
</evidence>
<dbReference type="Pfam" id="PF18937">
    <property type="entry name" value="DUF5685"/>
    <property type="match status" value="1"/>
</dbReference>
<accession>A0A9D2CDB9</accession>